<dbReference type="InterPro" id="IPR012923">
    <property type="entry name" value="Csm3"/>
</dbReference>
<dbReference type="GO" id="GO:0031298">
    <property type="term" value="C:replication fork protection complex"/>
    <property type="evidence" value="ECO:0007669"/>
    <property type="project" value="TreeGrafter"/>
</dbReference>
<evidence type="ECO:0000256" key="7">
    <source>
        <dbReference type="RuleBase" id="RU366049"/>
    </source>
</evidence>
<comment type="similarity">
    <text evidence="2 7">Belongs to the CSM3 family.</text>
</comment>
<protein>
    <recommendedName>
        <fullName evidence="7">Chromosome segregation in meiosis protein</fullName>
    </recommendedName>
</protein>
<dbReference type="Proteomes" id="UP001217918">
    <property type="component" value="Unassembled WGS sequence"/>
</dbReference>
<keyword evidence="11" id="KW-1185">Reference proteome</keyword>
<evidence type="ECO:0000256" key="1">
    <source>
        <dbReference type="ARBA" id="ARBA00004123"/>
    </source>
</evidence>
<feature type="domain" description="Chromosome segregation in meiosis protein 3" evidence="9">
    <location>
        <begin position="81"/>
        <end position="161"/>
    </location>
</feature>
<dbReference type="GO" id="GO:0003677">
    <property type="term" value="F:DNA binding"/>
    <property type="evidence" value="ECO:0007669"/>
    <property type="project" value="TreeGrafter"/>
</dbReference>
<keyword evidence="6 7" id="KW-0131">Cell cycle</keyword>
<evidence type="ECO:0000256" key="3">
    <source>
        <dbReference type="ARBA" id="ARBA00022763"/>
    </source>
</evidence>
<evidence type="ECO:0000313" key="11">
    <source>
        <dbReference type="Proteomes" id="UP001217918"/>
    </source>
</evidence>
<proteinExistence type="inferred from homology"/>
<dbReference type="Pfam" id="PF07962">
    <property type="entry name" value="Swi3"/>
    <property type="match status" value="1"/>
</dbReference>
<comment type="subcellular location">
    <subcellularLocation>
        <location evidence="1 7">Nucleus</location>
    </subcellularLocation>
</comment>
<dbReference type="InterPro" id="IPR006771">
    <property type="entry name" value="CetA-like"/>
</dbReference>
<dbReference type="AlphaFoldDB" id="A0AAD9MEE7"/>
<evidence type="ECO:0000256" key="2">
    <source>
        <dbReference type="ARBA" id="ARBA00006075"/>
    </source>
</evidence>
<evidence type="ECO:0000256" key="4">
    <source>
        <dbReference type="ARBA" id="ARBA00022880"/>
    </source>
</evidence>
<evidence type="ECO:0000256" key="8">
    <source>
        <dbReference type="SAM" id="MobiDB-lite"/>
    </source>
</evidence>
<evidence type="ECO:0000256" key="6">
    <source>
        <dbReference type="ARBA" id="ARBA00023306"/>
    </source>
</evidence>
<feature type="compositionally biased region" description="Basic and acidic residues" evidence="8">
    <location>
        <begin position="32"/>
        <end position="44"/>
    </location>
</feature>
<organism evidence="10 11">
    <name type="scientific">Phyllachora maydis</name>
    <dbReference type="NCBI Taxonomy" id="1825666"/>
    <lineage>
        <taxon>Eukaryota</taxon>
        <taxon>Fungi</taxon>
        <taxon>Dikarya</taxon>
        <taxon>Ascomycota</taxon>
        <taxon>Pezizomycotina</taxon>
        <taxon>Sordariomycetes</taxon>
        <taxon>Sordariomycetidae</taxon>
        <taxon>Phyllachorales</taxon>
        <taxon>Phyllachoraceae</taxon>
        <taxon>Phyllachora</taxon>
    </lineage>
</organism>
<reference evidence="10" key="1">
    <citation type="journal article" date="2023" name="Mol. Plant Microbe Interact.">
        <title>Elucidating the Obligate Nature and Biological Capacity of an Invasive Fungal Corn Pathogen.</title>
        <authorList>
            <person name="MacCready J.S."/>
            <person name="Roggenkamp E.M."/>
            <person name="Gdanetz K."/>
            <person name="Chilvers M.I."/>
        </authorList>
    </citation>
    <scope>NUCLEOTIDE SEQUENCE</scope>
    <source>
        <strain evidence="10">PM02</strain>
    </source>
</reference>
<evidence type="ECO:0000259" key="9">
    <source>
        <dbReference type="Pfam" id="PF07962"/>
    </source>
</evidence>
<feature type="region of interest" description="Disordered" evidence="8">
    <location>
        <begin position="165"/>
        <end position="221"/>
    </location>
</feature>
<dbReference type="GO" id="GO:0000076">
    <property type="term" value="P:DNA replication checkpoint signaling"/>
    <property type="evidence" value="ECO:0007669"/>
    <property type="project" value="UniProtKB-UniRule"/>
</dbReference>
<feature type="region of interest" description="Disordered" evidence="8">
    <location>
        <begin position="30"/>
        <end position="82"/>
    </location>
</feature>
<dbReference type="GO" id="GO:0031297">
    <property type="term" value="P:replication fork processing"/>
    <property type="evidence" value="ECO:0007669"/>
    <property type="project" value="UniProtKB-UniRule"/>
</dbReference>
<name>A0AAD9MEE7_9PEZI</name>
<gene>
    <name evidence="10" type="ORF">P8C59_007641</name>
</gene>
<dbReference type="EMBL" id="JAQQPM010000007">
    <property type="protein sequence ID" value="KAK2073352.1"/>
    <property type="molecule type" value="Genomic_DNA"/>
</dbReference>
<sequence>MPAKATARATRNEEDWDRFLEEWDEIDSFADPAERDGAQADAEKASQSQQSRKRKSPEPDGLGVDKELDLKKKPRAPRARLDEARLLSAKGIPKLRQKAQSLKFKGKGHEFSDAARLLSFYQLWLDDLFPKARFLDALAMVEKAGHKTIMHKKRMEWIDEYKPKPSVEGGEAEPHLTRVAPAQEAAPRKTPDDLFEDDDIYDATPRKKPTGPERDAPDNDDMDALMAMEDHVMSAPKETKPTAAASSIFGGPLMSGAVPDPDDEVDLDALMAEAEAGTVAKAMDKAGHSGVGKRPVSIAVIDDDDDDDLDALMAEAEAAEQTGGVQDGEEELDARIAEVEAAFASNAPQAQAVQTAQPDRFSAEEEVMAEMDGLCRPAWACADWACQDDEAGGSELDAWQPKALSRMGGMMDEYVAQKEKADAVRRGMCLHPNSPSHSHGPTPTAIMQFLALVAAAGTFVAPALAQQAIVNNMCAETVYVQSWPFENGSPGPLTTLTTGQQFSENLRPVGSAIKLALDKNLDTPLFASYSFSTDLGITYYEFSRQYGNPFLASHNTYSAGDGCPAFDCAANNATCYSAGGGQTVEQCPSPVILEVTLCAS</sequence>
<evidence type="ECO:0000313" key="10">
    <source>
        <dbReference type="EMBL" id="KAK2073352.1"/>
    </source>
</evidence>
<keyword evidence="3 7" id="KW-0227">DNA damage</keyword>
<dbReference type="GO" id="GO:0043111">
    <property type="term" value="P:replication fork arrest"/>
    <property type="evidence" value="ECO:0007669"/>
    <property type="project" value="TreeGrafter"/>
</dbReference>
<comment type="function">
    <text evidence="7">Plays an important role in the control of DNA replication and the maintenance of replication fork stability.</text>
</comment>
<dbReference type="PANTHER" id="PTHR13220:SF11">
    <property type="entry name" value="TIMELESS-INTERACTING PROTEIN"/>
    <property type="match status" value="1"/>
</dbReference>
<comment type="caution">
    <text evidence="10">The sequence shown here is derived from an EMBL/GenBank/DDBJ whole genome shotgun (WGS) entry which is preliminary data.</text>
</comment>
<keyword evidence="5 7" id="KW-0539">Nucleus</keyword>
<dbReference type="Pfam" id="PF04681">
    <property type="entry name" value="Bys1"/>
    <property type="match status" value="1"/>
</dbReference>
<dbReference type="InterPro" id="IPR040038">
    <property type="entry name" value="TIPIN/Csm3/Swi3"/>
</dbReference>
<evidence type="ECO:0000256" key="5">
    <source>
        <dbReference type="ARBA" id="ARBA00023242"/>
    </source>
</evidence>
<accession>A0AAD9MEE7</accession>
<keyword evidence="4" id="KW-0236">DNA replication inhibitor</keyword>
<dbReference type="GO" id="GO:0006974">
    <property type="term" value="P:DNA damage response"/>
    <property type="evidence" value="ECO:0007669"/>
    <property type="project" value="UniProtKB-KW"/>
</dbReference>
<dbReference type="PANTHER" id="PTHR13220">
    <property type="entry name" value="TIMELESS INTERACTING-RELATED"/>
    <property type="match status" value="1"/>
</dbReference>